<feature type="domain" description="GH26" evidence="5">
    <location>
        <begin position="180"/>
        <end position="507"/>
    </location>
</feature>
<feature type="active site" description="Proton donor" evidence="3">
    <location>
        <position position="319"/>
    </location>
</feature>
<dbReference type="Proteomes" id="UP001138997">
    <property type="component" value="Unassembled WGS sequence"/>
</dbReference>
<organism evidence="6 7">
    <name type="scientific">Kineosporia babensis</name>
    <dbReference type="NCBI Taxonomy" id="499548"/>
    <lineage>
        <taxon>Bacteria</taxon>
        <taxon>Bacillati</taxon>
        <taxon>Actinomycetota</taxon>
        <taxon>Actinomycetes</taxon>
        <taxon>Kineosporiales</taxon>
        <taxon>Kineosporiaceae</taxon>
        <taxon>Kineosporia</taxon>
    </lineage>
</organism>
<feature type="compositionally biased region" description="Basic and acidic residues" evidence="4">
    <location>
        <begin position="16"/>
        <end position="26"/>
    </location>
</feature>
<keyword evidence="7" id="KW-1185">Reference proteome</keyword>
<dbReference type="PROSITE" id="PS51764">
    <property type="entry name" value="GH26"/>
    <property type="match status" value="1"/>
</dbReference>
<name>A0A9X1N9X3_9ACTN</name>
<feature type="region of interest" description="Disordered" evidence="4">
    <location>
        <begin position="1"/>
        <end position="86"/>
    </location>
</feature>
<dbReference type="GO" id="GO:0004553">
    <property type="term" value="F:hydrolase activity, hydrolyzing O-glycosyl compounds"/>
    <property type="evidence" value="ECO:0007669"/>
    <property type="project" value="InterPro"/>
</dbReference>
<evidence type="ECO:0000313" key="6">
    <source>
        <dbReference type="EMBL" id="MCD5310250.1"/>
    </source>
</evidence>
<evidence type="ECO:0000256" key="1">
    <source>
        <dbReference type="ARBA" id="ARBA00022801"/>
    </source>
</evidence>
<accession>A0A9X1N9X3</accession>
<gene>
    <name evidence="6" type="ORF">LR394_05030</name>
</gene>
<protein>
    <recommendedName>
        <fullName evidence="5">GH26 domain-containing protein</fullName>
    </recommendedName>
</protein>
<dbReference type="SUPFAM" id="SSF51445">
    <property type="entry name" value="(Trans)glycosidases"/>
    <property type="match status" value="1"/>
</dbReference>
<dbReference type="EMBL" id="JAJOMB010000002">
    <property type="protein sequence ID" value="MCD5310250.1"/>
    <property type="molecule type" value="Genomic_DNA"/>
</dbReference>
<evidence type="ECO:0000259" key="5">
    <source>
        <dbReference type="PROSITE" id="PS51764"/>
    </source>
</evidence>
<dbReference type="Pfam" id="PF02156">
    <property type="entry name" value="Glyco_hydro_26"/>
    <property type="match status" value="1"/>
</dbReference>
<proteinExistence type="inferred from homology"/>
<evidence type="ECO:0000313" key="7">
    <source>
        <dbReference type="Proteomes" id="UP001138997"/>
    </source>
</evidence>
<comment type="caution">
    <text evidence="6">The sequence shown here is derived from an EMBL/GenBank/DDBJ whole genome shotgun (WGS) entry which is preliminary data.</text>
</comment>
<dbReference type="Gene3D" id="3.20.20.80">
    <property type="entry name" value="Glycosidases"/>
    <property type="match status" value="1"/>
</dbReference>
<dbReference type="AlphaFoldDB" id="A0A9X1N9X3"/>
<evidence type="ECO:0000256" key="2">
    <source>
        <dbReference type="ARBA" id="ARBA00023295"/>
    </source>
</evidence>
<dbReference type="RefSeq" id="WP_231439176.1">
    <property type="nucleotide sequence ID" value="NZ_JAJOMB010000002.1"/>
</dbReference>
<sequence length="511" mass="55878">MPDRPSHPYGLDPADEPARPTRRLSEPEPASVADEEPQVQPPHARGFGADQAARAARSERRAAPRPGSRRALREEEDAQRPPRGRHLQLPQIAAAALGVLAILGGVVVALDKIPADAPESSAAMTSTTAVSELPSVSMDATPSIAAEVAETQAARRPVSLGQAPAIAQVADRDKLAEAAAKAAQKAKKAEEAAQTKAVADTGRPRSFGAAEHVKLGVFRGTSPAEVDSFGNWLGRDVDYALDFSTRTSWDEIANPHYMLDAWKGSGYRMVYATALLPTQDKSATMAAGARGEYDEHFRTLAQNLVNAGQGDAILRLGWEFNLSASRWHPDTKENFIGYWQHIVKAMRSVPGTENLQFDWNPNIGGEKYDSRKYYPGNEYVDYISVDIYDISWAPGAYPFPADCDADCKQQRREVAWDDKLNGTFGLNTWADFARSKGKPMGLPEWGLWERPDGHGGGDNPYYIEQMYKFMNDPKNNVAYQAYFEFDVGDNGNHALSTHTTAGGAFRDLLGK</sequence>
<feature type="active site" description="Nucleophile" evidence="3">
    <location>
        <position position="444"/>
    </location>
</feature>
<reference evidence="6" key="1">
    <citation type="submission" date="2021-11" db="EMBL/GenBank/DDBJ databases">
        <title>Streptomyces corallinus and Kineosporia corallina sp. nov., two new coral-derived marine actinobacteria.</title>
        <authorList>
            <person name="Buangrab K."/>
            <person name="Sutthacheep M."/>
            <person name="Yeemin T."/>
            <person name="Harunari E."/>
            <person name="Igarashi Y."/>
            <person name="Sripreechasak P."/>
            <person name="Kanchanasin P."/>
            <person name="Tanasupawat S."/>
            <person name="Phongsopitanun W."/>
        </authorList>
    </citation>
    <scope>NUCLEOTIDE SEQUENCE</scope>
    <source>
        <strain evidence="6">JCM 31032</strain>
    </source>
</reference>
<dbReference type="InterPro" id="IPR017853">
    <property type="entry name" value="GH"/>
</dbReference>
<feature type="compositionally biased region" description="Low complexity" evidence="4">
    <location>
        <begin position="44"/>
        <end position="55"/>
    </location>
</feature>
<keyword evidence="1 3" id="KW-0378">Hydrolase</keyword>
<comment type="similarity">
    <text evidence="3">Belongs to the glycosyl hydrolase 26 family.</text>
</comment>
<dbReference type="InterPro" id="IPR022790">
    <property type="entry name" value="GH26_dom"/>
</dbReference>
<evidence type="ECO:0000256" key="4">
    <source>
        <dbReference type="SAM" id="MobiDB-lite"/>
    </source>
</evidence>
<evidence type="ECO:0000256" key="3">
    <source>
        <dbReference type="PROSITE-ProRule" id="PRU01100"/>
    </source>
</evidence>
<keyword evidence="2 3" id="KW-0326">Glycosidase</keyword>